<sequence length="455" mass="48744">MDDSTRLRSTAKEGSSQENDPTSQMSSESLPTQSDTKTYNDMSFSNNEDSKKESAEVSQAATVRIAGYSFNKIVLVAHVNIFLYSTCFWIQNAVFPYLSKRLGADPVIFGYLQTTFAVVQLAGSPLFGRFGDLFGSRVAMILAYLSAASSYFLLYLSSNMTLLFISRLPSVFMHAMQGGQMIVTDVCNPKERAAALGKLGLSYGIGMVVGPIAGGLVSKFFSLETGALLACFGSLLSVLLIVTFVPAQVKKVQKPGAGETVFSLNKIGQLLAAPGALFLMVIKLGTGIPIGIFQSMFTIITLEIFKLPPEQNSALMSYVGVMGMIVQGVGVSYAAKAFSEHTLLMGSAGILAISYLLLAYASSIFQMCIIFVPLITGLTFQNIVTTSALTHTVPDSDTGAMLGLSMAVNSLIRSISPTAGGYMLENLGFESFGWLGFFLSAAVTVVLFLRQQRSE</sequence>
<dbReference type="PANTHER" id="PTHR24002">
    <property type="entry name" value="SOLUTE CARRIER FAMILY 22 MEMBER 18"/>
    <property type="match status" value="1"/>
</dbReference>
<dbReference type="InterPro" id="IPR036259">
    <property type="entry name" value="MFS_trans_sf"/>
</dbReference>
<evidence type="ECO:0000256" key="4">
    <source>
        <dbReference type="ARBA" id="ARBA00023136"/>
    </source>
</evidence>
<evidence type="ECO:0000313" key="9">
    <source>
        <dbReference type="RefSeq" id="XP_005109387.1"/>
    </source>
</evidence>
<feature type="transmembrane region" description="Helical" evidence="6">
    <location>
        <begin position="134"/>
        <end position="156"/>
    </location>
</feature>
<evidence type="ECO:0000256" key="1">
    <source>
        <dbReference type="ARBA" id="ARBA00004141"/>
    </source>
</evidence>
<dbReference type="Pfam" id="PF07690">
    <property type="entry name" value="MFS_1"/>
    <property type="match status" value="1"/>
</dbReference>
<dbReference type="Gene3D" id="1.20.1250.20">
    <property type="entry name" value="MFS general substrate transporter like domains"/>
    <property type="match status" value="1"/>
</dbReference>
<feature type="transmembrane region" description="Helical" evidence="6">
    <location>
        <begin position="270"/>
        <end position="293"/>
    </location>
</feature>
<keyword evidence="8" id="KW-1185">Reference proteome</keyword>
<keyword evidence="3 6" id="KW-1133">Transmembrane helix</keyword>
<proteinExistence type="predicted"/>
<protein>
    <submittedName>
        <fullName evidence="9">Solute carrier family 22 member 18</fullName>
    </submittedName>
</protein>
<dbReference type="PROSITE" id="PS50850">
    <property type="entry name" value="MFS"/>
    <property type="match status" value="1"/>
</dbReference>
<dbReference type="SUPFAM" id="SSF103473">
    <property type="entry name" value="MFS general substrate transporter"/>
    <property type="match status" value="1"/>
</dbReference>
<feature type="transmembrane region" description="Helical" evidence="6">
    <location>
        <begin position="200"/>
        <end position="221"/>
    </location>
</feature>
<organism evidence="8 9">
    <name type="scientific">Aplysia californica</name>
    <name type="common">California sea hare</name>
    <dbReference type="NCBI Taxonomy" id="6500"/>
    <lineage>
        <taxon>Eukaryota</taxon>
        <taxon>Metazoa</taxon>
        <taxon>Spiralia</taxon>
        <taxon>Lophotrochozoa</taxon>
        <taxon>Mollusca</taxon>
        <taxon>Gastropoda</taxon>
        <taxon>Heterobranchia</taxon>
        <taxon>Euthyneura</taxon>
        <taxon>Tectipleura</taxon>
        <taxon>Aplysiida</taxon>
        <taxon>Aplysioidea</taxon>
        <taxon>Aplysiidae</taxon>
        <taxon>Aplysia</taxon>
    </lineage>
</organism>
<feature type="compositionally biased region" description="Polar residues" evidence="5">
    <location>
        <begin position="12"/>
        <end position="47"/>
    </location>
</feature>
<evidence type="ECO:0000256" key="6">
    <source>
        <dbReference type="SAM" id="Phobius"/>
    </source>
</evidence>
<evidence type="ECO:0000313" key="8">
    <source>
        <dbReference type="Proteomes" id="UP000694888"/>
    </source>
</evidence>
<name>A0ABM0K5S4_APLCA</name>
<comment type="subcellular location">
    <subcellularLocation>
        <location evidence="1">Membrane</location>
        <topology evidence="1">Multi-pass membrane protein</topology>
    </subcellularLocation>
</comment>
<feature type="transmembrane region" description="Helical" evidence="6">
    <location>
        <begin position="347"/>
        <end position="372"/>
    </location>
</feature>
<keyword evidence="2 6" id="KW-0812">Transmembrane</keyword>
<feature type="transmembrane region" description="Helical" evidence="6">
    <location>
        <begin position="313"/>
        <end position="335"/>
    </location>
</feature>
<feature type="transmembrane region" description="Helical" evidence="6">
    <location>
        <begin position="73"/>
        <end position="95"/>
    </location>
</feature>
<evidence type="ECO:0000256" key="2">
    <source>
        <dbReference type="ARBA" id="ARBA00022692"/>
    </source>
</evidence>
<gene>
    <name evidence="9" type="primary">LOC101846772</name>
</gene>
<dbReference type="InterPro" id="IPR001958">
    <property type="entry name" value="Tet-R_TetA/multi-R_MdtG-like"/>
</dbReference>
<dbReference type="PRINTS" id="PR01035">
    <property type="entry name" value="TCRTETA"/>
</dbReference>
<dbReference type="GeneID" id="101846772"/>
<feature type="transmembrane region" description="Helical" evidence="6">
    <location>
        <begin position="431"/>
        <end position="449"/>
    </location>
</feature>
<evidence type="ECO:0000259" key="7">
    <source>
        <dbReference type="PROSITE" id="PS50850"/>
    </source>
</evidence>
<feature type="domain" description="Major facilitator superfamily (MFS) profile" evidence="7">
    <location>
        <begin position="73"/>
        <end position="454"/>
    </location>
</feature>
<reference evidence="9" key="1">
    <citation type="submission" date="2025-08" db="UniProtKB">
        <authorList>
            <consortium name="RefSeq"/>
        </authorList>
    </citation>
    <scope>IDENTIFICATION</scope>
</reference>
<keyword evidence="4 6" id="KW-0472">Membrane</keyword>
<dbReference type="CDD" id="cd17331">
    <property type="entry name" value="MFS_SLC22A18"/>
    <property type="match status" value="1"/>
</dbReference>
<dbReference type="Proteomes" id="UP000694888">
    <property type="component" value="Unplaced"/>
</dbReference>
<dbReference type="RefSeq" id="XP_005109387.1">
    <property type="nucleotide sequence ID" value="XM_005109330.3"/>
</dbReference>
<dbReference type="PANTHER" id="PTHR24002:SF3">
    <property type="entry name" value="SOLUTE CARRIER FAMILY 22 MEMBER 18"/>
    <property type="match status" value="1"/>
</dbReference>
<feature type="transmembrane region" description="Helical" evidence="6">
    <location>
        <begin position="227"/>
        <end position="249"/>
    </location>
</feature>
<evidence type="ECO:0000256" key="3">
    <source>
        <dbReference type="ARBA" id="ARBA00022989"/>
    </source>
</evidence>
<dbReference type="InterPro" id="IPR020846">
    <property type="entry name" value="MFS_dom"/>
</dbReference>
<accession>A0ABM0K5S4</accession>
<dbReference type="InterPro" id="IPR011701">
    <property type="entry name" value="MFS"/>
</dbReference>
<feature type="region of interest" description="Disordered" evidence="5">
    <location>
        <begin position="1"/>
        <end position="51"/>
    </location>
</feature>
<evidence type="ECO:0000256" key="5">
    <source>
        <dbReference type="SAM" id="MobiDB-lite"/>
    </source>
</evidence>